<evidence type="ECO:0000256" key="2">
    <source>
        <dbReference type="ARBA" id="ARBA00022487"/>
    </source>
</evidence>
<sequence>MEIRKVRIFEKWRLARVFAVLLLVATAGVVTSIGAQARADCAAVDVVVARGTGEPGWLGSVVGDPLYGTLLQALPVSSSAYRVDYPADLLDPTSLSRGTQDMTDHVIRQSQMCPDQQFILVGYSQGAAVVHGVVGTGIVTALPGIYVLPGDLEWKVSAVLLFGDPLRLIGWGVPGNYAWKTADYCTGGDPICGGGFDPNQHGNYGWAFWPAADFAAGRV</sequence>
<dbReference type="InterPro" id="IPR029058">
    <property type="entry name" value="AB_hydrolase_fold"/>
</dbReference>
<dbReference type="InterPro" id="IPR000675">
    <property type="entry name" value="Cutinase/axe"/>
</dbReference>
<dbReference type="PANTHER" id="PTHR33630:SF9">
    <property type="entry name" value="CUTINASE 4"/>
    <property type="match status" value="1"/>
</dbReference>
<evidence type="ECO:0000256" key="4">
    <source>
        <dbReference type="ARBA" id="ARBA00023157"/>
    </source>
</evidence>
<dbReference type="Gene3D" id="3.40.50.1820">
    <property type="entry name" value="alpha/beta hydrolase"/>
    <property type="match status" value="1"/>
</dbReference>
<reference evidence="5" key="1">
    <citation type="submission" date="2022-10" db="EMBL/GenBank/DDBJ databases">
        <title>The complete genomes of actinobacterial strains from the NBC collection.</title>
        <authorList>
            <person name="Joergensen T.S."/>
            <person name="Alvarez Arevalo M."/>
            <person name="Sterndorff E.B."/>
            <person name="Faurdal D."/>
            <person name="Vuksanovic O."/>
            <person name="Mourched A.-S."/>
            <person name="Charusanti P."/>
            <person name="Shaw S."/>
            <person name="Blin K."/>
            <person name="Weber T."/>
        </authorList>
    </citation>
    <scope>NUCLEOTIDE SEQUENCE</scope>
    <source>
        <strain evidence="5">NBC_01482</strain>
    </source>
</reference>
<dbReference type="PANTHER" id="PTHR33630">
    <property type="entry name" value="CUTINASE RV1984C-RELATED-RELATED"/>
    <property type="match status" value="1"/>
</dbReference>
<keyword evidence="3" id="KW-0378">Hydrolase</keyword>
<proteinExistence type="inferred from homology"/>
<evidence type="ECO:0000256" key="3">
    <source>
        <dbReference type="ARBA" id="ARBA00022801"/>
    </source>
</evidence>
<dbReference type="EMBL" id="CP109441">
    <property type="protein sequence ID" value="WUV45095.1"/>
    <property type="molecule type" value="Genomic_DNA"/>
</dbReference>
<protein>
    <submittedName>
        <fullName evidence="5">Cutinase family protein</fullName>
    </submittedName>
</protein>
<dbReference type="RefSeq" id="WP_327098307.1">
    <property type="nucleotide sequence ID" value="NZ_CP109149.1"/>
</dbReference>
<evidence type="ECO:0000313" key="6">
    <source>
        <dbReference type="Proteomes" id="UP001432062"/>
    </source>
</evidence>
<comment type="similarity">
    <text evidence="1">Belongs to the cutinase family.</text>
</comment>
<evidence type="ECO:0000256" key="1">
    <source>
        <dbReference type="ARBA" id="ARBA00007534"/>
    </source>
</evidence>
<dbReference type="SMART" id="SM01110">
    <property type="entry name" value="Cutinase"/>
    <property type="match status" value="1"/>
</dbReference>
<gene>
    <name evidence="5" type="ORF">OG563_39195</name>
</gene>
<dbReference type="Proteomes" id="UP001432062">
    <property type="component" value="Chromosome"/>
</dbReference>
<keyword evidence="2" id="KW-0719">Serine esterase</keyword>
<name>A0ABZ1YT18_9NOCA</name>
<accession>A0ABZ1YT18</accession>
<evidence type="ECO:0000313" key="5">
    <source>
        <dbReference type="EMBL" id="WUV45095.1"/>
    </source>
</evidence>
<keyword evidence="6" id="KW-1185">Reference proteome</keyword>
<keyword evidence="4" id="KW-1015">Disulfide bond</keyword>
<organism evidence="5 6">
    <name type="scientific">Nocardia vinacea</name>
    <dbReference type="NCBI Taxonomy" id="96468"/>
    <lineage>
        <taxon>Bacteria</taxon>
        <taxon>Bacillati</taxon>
        <taxon>Actinomycetota</taxon>
        <taxon>Actinomycetes</taxon>
        <taxon>Mycobacteriales</taxon>
        <taxon>Nocardiaceae</taxon>
        <taxon>Nocardia</taxon>
    </lineage>
</organism>
<dbReference type="Pfam" id="PF01083">
    <property type="entry name" value="Cutinase"/>
    <property type="match status" value="1"/>
</dbReference>
<dbReference type="SUPFAM" id="SSF53474">
    <property type="entry name" value="alpha/beta-Hydrolases"/>
    <property type="match status" value="1"/>
</dbReference>